<comment type="caution">
    <text evidence="8">The sequence shown here is derived from an EMBL/GenBank/DDBJ whole genome shotgun (WGS) entry which is preliminary data.</text>
</comment>
<evidence type="ECO:0000256" key="1">
    <source>
        <dbReference type="ARBA" id="ARBA00001913"/>
    </source>
</evidence>
<keyword evidence="4" id="KW-0732">Signal</keyword>
<dbReference type="GO" id="GO:0016787">
    <property type="term" value="F:hydrolase activity"/>
    <property type="evidence" value="ECO:0007669"/>
    <property type="project" value="UniProtKB-KW"/>
</dbReference>
<dbReference type="InterPro" id="IPR013785">
    <property type="entry name" value="Aldolase_TIM"/>
</dbReference>
<gene>
    <name evidence="8" type="ORF">QHG74_16020</name>
</gene>
<feature type="chain" id="PRO_5045451373" evidence="4">
    <location>
        <begin position="25"/>
        <end position="651"/>
    </location>
</feature>
<evidence type="ECO:0000256" key="2">
    <source>
        <dbReference type="ARBA" id="ARBA00011245"/>
    </source>
</evidence>
<reference evidence="8 9" key="1">
    <citation type="submission" date="2023-04" db="EMBL/GenBank/DDBJ databases">
        <title>Bacteroides pacosi sp. nov., isolated from the fecal material of an alpaca.</title>
        <authorList>
            <person name="Miller S."/>
            <person name="Hendry M."/>
            <person name="King J."/>
            <person name="Sankaranarayanan K."/>
            <person name="Lawson P.A."/>
        </authorList>
    </citation>
    <scope>NUCLEOTIDE SEQUENCE [LARGE SCALE GENOMIC DNA]</scope>
    <source>
        <strain evidence="8 9">A2-P53</strain>
    </source>
</reference>
<feature type="domain" description="Glycosyl-hydrolase 97 catalytic" evidence="5">
    <location>
        <begin position="326"/>
        <end position="470"/>
    </location>
</feature>
<evidence type="ECO:0000313" key="9">
    <source>
        <dbReference type="Proteomes" id="UP001292913"/>
    </source>
</evidence>
<evidence type="ECO:0000259" key="7">
    <source>
        <dbReference type="Pfam" id="PF14509"/>
    </source>
</evidence>
<proteinExistence type="predicted"/>
<comment type="subunit">
    <text evidence="2">Monomer.</text>
</comment>
<feature type="domain" description="Glycosyl-hydrolase 97 C-terminal oligomerisation" evidence="7">
    <location>
        <begin position="551"/>
        <end position="646"/>
    </location>
</feature>
<dbReference type="PANTHER" id="PTHR35803:SF3">
    <property type="entry name" value="ALPHA-GLUCOSIDASE"/>
    <property type="match status" value="1"/>
</dbReference>
<feature type="signal peptide" evidence="4">
    <location>
        <begin position="1"/>
        <end position="24"/>
    </location>
</feature>
<evidence type="ECO:0000259" key="5">
    <source>
        <dbReference type="Pfam" id="PF10566"/>
    </source>
</evidence>
<dbReference type="InterPro" id="IPR019563">
    <property type="entry name" value="GH97_catalytic"/>
</dbReference>
<accession>A0ABU5HUH5</accession>
<dbReference type="InterPro" id="IPR029486">
    <property type="entry name" value="GH97_N"/>
</dbReference>
<evidence type="ECO:0000256" key="3">
    <source>
        <dbReference type="ARBA" id="ARBA00022837"/>
    </source>
</evidence>
<dbReference type="Gene3D" id="3.20.20.70">
    <property type="entry name" value="Aldolase class I"/>
    <property type="match status" value="1"/>
</dbReference>
<keyword evidence="8" id="KW-0378">Hydrolase</keyword>
<dbReference type="InterPro" id="IPR029483">
    <property type="entry name" value="GH97_C"/>
</dbReference>
<name>A0ABU5HUH5_9BACE</name>
<dbReference type="Pfam" id="PF14508">
    <property type="entry name" value="GH97_N"/>
    <property type="match status" value="1"/>
</dbReference>
<keyword evidence="9" id="KW-1185">Reference proteome</keyword>
<evidence type="ECO:0000256" key="4">
    <source>
        <dbReference type="SAM" id="SignalP"/>
    </source>
</evidence>
<feature type="domain" description="Glycosyl-hydrolase 97 N-terminal" evidence="6">
    <location>
        <begin position="35"/>
        <end position="304"/>
    </location>
</feature>
<dbReference type="Pfam" id="PF14509">
    <property type="entry name" value="GH97_C"/>
    <property type="match status" value="1"/>
</dbReference>
<dbReference type="SUPFAM" id="SSF51445">
    <property type="entry name" value="(Trans)glycosidases"/>
    <property type="match status" value="1"/>
</dbReference>
<evidence type="ECO:0000313" key="8">
    <source>
        <dbReference type="EMBL" id="MDY7259223.1"/>
    </source>
</evidence>
<dbReference type="InterPro" id="IPR017853">
    <property type="entry name" value="GH"/>
</dbReference>
<protein>
    <submittedName>
        <fullName evidence="8">Glycoside hydrolase family 97 catalytic domain-containing protein</fullName>
    </submittedName>
</protein>
<dbReference type="Gene3D" id="2.70.98.10">
    <property type="match status" value="1"/>
</dbReference>
<dbReference type="Pfam" id="PF10566">
    <property type="entry name" value="Glyco_hydro_97"/>
    <property type="match status" value="1"/>
</dbReference>
<dbReference type="EMBL" id="JARZAK010000010">
    <property type="protein sequence ID" value="MDY7259223.1"/>
    <property type="molecule type" value="Genomic_DNA"/>
</dbReference>
<dbReference type="InterPro" id="IPR052720">
    <property type="entry name" value="Glycosyl_hydrolase_97"/>
</dbReference>
<dbReference type="PANTHER" id="PTHR35803">
    <property type="entry name" value="GLUCAN 1,4-ALPHA-GLUCOSIDASE SUSB-RELATED"/>
    <property type="match status" value="1"/>
</dbReference>
<organism evidence="8 9">
    <name type="scientific">Bacteroides vicugnae</name>
    <dbReference type="NCBI Taxonomy" id="3037989"/>
    <lineage>
        <taxon>Bacteria</taxon>
        <taxon>Pseudomonadati</taxon>
        <taxon>Bacteroidota</taxon>
        <taxon>Bacteroidia</taxon>
        <taxon>Bacteroidales</taxon>
        <taxon>Bacteroidaceae</taxon>
        <taxon>Bacteroides</taxon>
    </lineage>
</organism>
<keyword evidence="3" id="KW-0106">Calcium</keyword>
<sequence length="651" mass="74548">MNVNRRMKKRILLLLLVIPALVKAQDVMTETRQELMSPDGAYRFTFYQRAVGEDNAQMYYTLTYKNRPVIEESKLGVLIENQLFESALGVPNDTCHFWCENLKLTGTEQRKADATWKPVYGERAEVRDCYNEMTLKFKKGEGDGNRDGGYDKRKNYFMNIIVRAYNEGVAFRYHFPETTNGLFLHIIGEQTSFTMPEGTMAYYERWAQGPCVLRPLEGWGKEESERPLTLILPDGLSVALLETEMVDYARGKFRLSAEKPSTLETSLYSSVDIISPYSTPWRVIMVGERPVDLINNNDIVLNLNPACKLADTSWIRPGKVFRSGDLKQERVKAAIDFAAERGIQYVHMDAGWYGPEMKMSSDATTVSPDKDLDIPALCKYAGSKGIGLMVYVNQRALVQQLDTLLPLYKKWGLKGIKFGFVQIGNQRWSTWLHDAVRKCGEYGLMVDIHDEYRPTGFSRTYPNLMTQEGIRGNEEMPDATHNTTLPFTRYLAGAGDYTLCYFNNRVKNTKAHQLAMAAVYYSPLQFMFWYDRPEFYQGEEELEFWKAIPSVWDDSRALDGEIGEYIIQARRSGNDWFVGAMTNTEARTITLTTDFLEPGKKYMLHLYEDDDKLNTRTKVRTTHKKIKAGDKLVLKLKASGGAALHFTLLEK</sequence>
<dbReference type="RefSeq" id="WP_258980057.1">
    <property type="nucleotide sequence ID" value="NZ_JARZAK010000010.1"/>
</dbReference>
<dbReference type="InterPro" id="IPR014718">
    <property type="entry name" value="GH-type_carb-bd"/>
</dbReference>
<evidence type="ECO:0000259" key="6">
    <source>
        <dbReference type="Pfam" id="PF14508"/>
    </source>
</evidence>
<comment type="cofactor">
    <cofactor evidence="1">
        <name>Ca(2+)</name>
        <dbReference type="ChEBI" id="CHEBI:29108"/>
    </cofactor>
</comment>
<dbReference type="Proteomes" id="UP001292913">
    <property type="component" value="Unassembled WGS sequence"/>
</dbReference>